<keyword evidence="2" id="KW-0540">Nuclease</keyword>
<comment type="cofactor">
    <cofactor evidence="1">
        <name>Mg(2+)</name>
        <dbReference type="ChEBI" id="CHEBI:18420"/>
    </cofactor>
</comment>
<evidence type="ECO:0000259" key="8">
    <source>
        <dbReference type="Pfam" id="PF10150"/>
    </source>
</evidence>
<comment type="caution">
    <text evidence="9">The sequence shown here is derived from an EMBL/GenBank/DDBJ whole genome shotgun (WGS) entry which is preliminary data.</text>
</comment>
<gene>
    <name evidence="9" type="ORF">FRC54_06245</name>
</gene>
<dbReference type="AlphaFoldDB" id="A0A6N7IYV6"/>
<feature type="domain" description="RNA-binding protein AU-1/Ribonuclease E/G" evidence="8">
    <location>
        <begin position="128"/>
        <end position="374"/>
    </location>
</feature>
<dbReference type="Gene3D" id="2.40.50.140">
    <property type="entry name" value="Nucleic acid-binding proteins"/>
    <property type="match status" value="1"/>
</dbReference>
<dbReference type="GO" id="GO:0003723">
    <property type="term" value="F:RNA binding"/>
    <property type="evidence" value="ECO:0007669"/>
    <property type="project" value="UniProtKB-KW"/>
</dbReference>
<evidence type="ECO:0000256" key="6">
    <source>
        <dbReference type="ARBA" id="ARBA00022842"/>
    </source>
</evidence>
<dbReference type="GO" id="GO:0004519">
    <property type="term" value="F:endonuclease activity"/>
    <property type="evidence" value="ECO:0007669"/>
    <property type="project" value="UniProtKB-KW"/>
</dbReference>
<dbReference type="GO" id="GO:0006364">
    <property type="term" value="P:rRNA processing"/>
    <property type="evidence" value="ECO:0007669"/>
    <property type="project" value="TreeGrafter"/>
</dbReference>
<keyword evidence="6" id="KW-0460">Magnesium</keyword>
<keyword evidence="5" id="KW-0378">Hydrolase</keyword>
<keyword evidence="3" id="KW-0479">Metal-binding</keyword>
<evidence type="ECO:0000256" key="5">
    <source>
        <dbReference type="ARBA" id="ARBA00022801"/>
    </source>
</evidence>
<dbReference type="InterPro" id="IPR012340">
    <property type="entry name" value="NA-bd_OB-fold"/>
</dbReference>
<proteinExistence type="predicted"/>
<sequence length="398" mass="45005">MNVTDCFLVYDHLEIKGHPFMVLACFRESDKKLIYIRYFDQSRKSLVGNVYSARVEKKVPGVGVFLVIPEGHAFVKEKDAKNPVYIKRQSPRKELSEGDLVLIQIKKDAIKTKEPEATFSIELSTPYFVIRRPGSGVSFSKKLKREDRERFSQISLEKSSLLIRTAASRLDENELYQKISSENKKLEQIFSDGKNHTSPALVFEDLDILNTLLTAFPFAANRLNVTKIKTGDTDICEKLGSCGEFYKDEGLSLLDLYRIRTITERLLSKTVWLSSGANIIIEQTEALTVIDVNSARAKKSLPVSVNREAAAAIAEQIRLRNLSGIIIIDFMKMSSDDERGQIISLMRSLTKSDFAKVNVEDFTKLGLLELTREKIFPSVKQTLTSVLHRDIISDVDAQ</sequence>
<evidence type="ECO:0000256" key="4">
    <source>
        <dbReference type="ARBA" id="ARBA00022759"/>
    </source>
</evidence>
<dbReference type="Pfam" id="PF10150">
    <property type="entry name" value="RNase_E_G"/>
    <property type="match status" value="1"/>
</dbReference>
<evidence type="ECO:0000256" key="1">
    <source>
        <dbReference type="ARBA" id="ARBA00001946"/>
    </source>
</evidence>
<dbReference type="GO" id="GO:0004540">
    <property type="term" value="F:RNA nuclease activity"/>
    <property type="evidence" value="ECO:0007669"/>
    <property type="project" value="InterPro"/>
</dbReference>
<evidence type="ECO:0000313" key="10">
    <source>
        <dbReference type="Proteomes" id="UP000460257"/>
    </source>
</evidence>
<dbReference type="EMBL" id="VOGC01000006">
    <property type="protein sequence ID" value="MQN01516.1"/>
    <property type="molecule type" value="Genomic_DNA"/>
</dbReference>
<dbReference type="GO" id="GO:0046872">
    <property type="term" value="F:metal ion binding"/>
    <property type="evidence" value="ECO:0007669"/>
    <property type="project" value="UniProtKB-KW"/>
</dbReference>
<keyword evidence="4" id="KW-0255">Endonuclease</keyword>
<dbReference type="InterPro" id="IPR019307">
    <property type="entry name" value="RNA-bd_AU-1/RNase_E/G"/>
</dbReference>
<evidence type="ECO:0000313" key="9">
    <source>
        <dbReference type="EMBL" id="MQN01516.1"/>
    </source>
</evidence>
<evidence type="ECO:0000256" key="3">
    <source>
        <dbReference type="ARBA" id="ARBA00022723"/>
    </source>
</evidence>
<evidence type="ECO:0000256" key="7">
    <source>
        <dbReference type="ARBA" id="ARBA00022884"/>
    </source>
</evidence>
<dbReference type="InterPro" id="IPR004659">
    <property type="entry name" value="RNase_E/G"/>
</dbReference>
<dbReference type="GO" id="GO:0005737">
    <property type="term" value="C:cytoplasm"/>
    <property type="evidence" value="ECO:0007669"/>
    <property type="project" value="TreeGrafter"/>
</dbReference>
<dbReference type="Proteomes" id="UP000460257">
    <property type="component" value="Unassembled WGS sequence"/>
</dbReference>
<evidence type="ECO:0000256" key="2">
    <source>
        <dbReference type="ARBA" id="ARBA00022722"/>
    </source>
</evidence>
<keyword evidence="10" id="KW-1185">Reference proteome</keyword>
<dbReference type="PANTHER" id="PTHR30001:SF1">
    <property type="entry name" value="RIBONUCLEASE E_G-LIKE PROTEIN, CHLOROPLASTIC"/>
    <property type="match status" value="1"/>
</dbReference>
<keyword evidence="7" id="KW-0694">RNA-binding</keyword>
<dbReference type="GO" id="GO:0016787">
    <property type="term" value="F:hydrolase activity"/>
    <property type="evidence" value="ECO:0007669"/>
    <property type="project" value="UniProtKB-KW"/>
</dbReference>
<dbReference type="PANTHER" id="PTHR30001">
    <property type="entry name" value="RIBONUCLEASE"/>
    <property type="match status" value="1"/>
</dbReference>
<organism evidence="9 10">
    <name type="scientific">Candidatus Weimeria bifida</name>
    <dbReference type="NCBI Taxonomy" id="2599074"/>
    <lineage>
        <taxon>Bacteria</taxon>
        <taxon>Bacillati</taxon>
        <taxon>Bacillota</taxon>
        <taxon>Clostridia</taxon>
        <taxon>Lachnospirales</taxon>
        <taxon>Lachnospiraceae</taxon>
        <taxon>Candidatus Weimeria</taxon>
    </lineage>
</organism>
<reference evidence="9" key="1">
    <citation type="journal article" date="2020" name="Appl. Environ. Microbiol.">
        <title>Medium-Chain Fatty Acid Synthesis by 'Candidatus Weimeria bifida' gen. nov., sp. nov., and 'Candidatus Pseudoramibacter fermentans' sp. nov.</title>
        <authorList>
            <person name="Scarborough M.J."/>
            <person name="Myers K.S."/>
            <person name="Donohue T.J."/>
            <person name="Noguera D.R."/>
        </authorList>
    </citation>
    <scope>NUCLEOTIDE SEQUENCE</scope>
    <source>
        <strain evidence="9">LCO1.1</strain>
    </source>
</reference>
<accession>A0A6N7IYV6</accession>
<name>A0A6N7IYV6_9FIRM</name>
<protein>
    <recommendedName>
        <fullName evidence="8">RNA-binding protein AU-1/Ribonuclease E/G domain-containing protein</fullName>
    </recommendedName>
</protein>